<evidence type="ECO:0000313" key="1">
    <source>
        <dbReference type="EMBL" id="BFO21881.1"/>
    </source>
</evidence>
<name>A0AAT9HXQ5_9ACTN</name>
<reference evidence="1" key="2">
    <citation type="submission" date="2024-07" db="EMBL/GenBank/DDBJ databases">
        <title>Streptomyces haneummycinica sp. nov., a new antibiotic-producing actinobacterium isolated from marine sediment.</title>
        <authorList>
            <person name="Uemura M."/>
            <person name="Hamada M."/>
            <person name="Hirano S."/>
            <person name="Kobayashi K."/>
            <person name="Ohshiro T."/>
            <person name="Kobayashi T."/>
            <person name="Terahara T."/>
        </authorList>
    </citation>
    <scope>NUCLEOTIDE SEQUENCE</scope>
    <source>
        <strain evidence="1">KM77-8</strain>
    </source>
</reference>
<sequence length="58" mass="6628">MFDALVDFDRAVRDGYDPRRFRVEYDSGDHLHPSDRGFARMGEVFDLDALRGGAPARL</sequence>
<dbReference type="InterPro" id="IPR053140">
    <property type="entry name" value="GDSL_Rv0518-like"/>
</dbReference>
<evidence type="ECO:0008006" key="2">
    <source>
        <dbReference type="Google" id="ProtNLM"/>
    </source>
</evidence>
<protein>
    <recommendedName>
        <fullName evidence="2">SGNH/GDSL hydrolase family protein</fullName>
    </recommendedName>
</protein>
<accession>A0AAT9HXQ5</accession>
<dbReference type="AlphaFoldDB" id="A0AAT9HXQ5"/>
<dbReference type="PANTHER" id="PTHR43784:SF2">
    <property type="entry name" value="GDSL-LIKE LIPASE_ACYLHYDROLASE, PUTATIVE (AFU_ORTHOLOGUE AFUA_2G00820)-RELATED"/>
    <property type="match status" value="1"/>
</dbReference>
<organism evidence="1">
    <name type="scientific">Streptomyces haneummycinicus</name>
    <dbReference type="NCBI Taxonomy" id="3074435"/>
    <lineage>
        <taxon>Bacteria</taxon>
        <taxon>Bacillati</taxon>
        <taxon>Actinomycetota</taxon>
        <taxon>Actinomycetes</taxon>
        <taxon>Kitasatosporales</taxon>
        <taxon>Streptomycetaceae</taxon>
        <taxon>Streptomyces</taxon>
    </lineage>
</organism>
<dbReference type="PANTHER" id="PTHR43784">
    <property type="entry name" value="GDSL-LIKE LIPASE/ACYLHYDROLASE, PUTATIVE (AFU_ORTHOLOGUE AFUA_2G00820)-RELATED"/>
    <property type="match status" value="1"/>
</dbReference>
<gene>
    <name evidence="1" type="ORF">SHKM778_82690</name>
</gene>
<proteinExistence type="predicted"/>
<dbReference type="EMBL" id="AP035768">
    <property type="protein sequence ID" value="BFO21881.1"/>
    <property type="molecule type" value="Genomic_DNA"/>
</dbReference>
<reference evidence="1" key="1">
    <citation type="submission" date="2024-06" db="EMBL/GenBank/DDBJ databases">
        <authorList>
            <consortium name="consrtm"/>
            <person name="Uemura M."/>
            <person name="Terahara T."/>
        </authorList>
    </citation>
    <scope>NUCLEOTIDE SEQUENCE</scope>
    <source>
        <strain evidence="1">KM77-8</strain>
    </source>
</reference>
<dbReference type="SUPFAM" id="SSF52266">
    <property type="entry name" value="SGNH hydrolase"/>
    <property type="match status" value="1"/>
</dbReference>